<dbReference type="PROSITE" id="PS51006">
    <property type="entry name" value="PABS_2"/>
    <property type="match status" value="1"/>
</dbReference>
<dbReference type="FunFam" id="3.40.50.150:FF:000088">
    <property type="entry name" value="Polyamine aminopropyltransferase"/>
    <property type="match status" value="1"/>
</dbReference>
<dbReference type="InterPro" id="IPR036259">
    <property type="entry name" value="MFS_trans_sf"/>
</dbReference>
<dbReference type="GO" id="GO:0005886">
    <property type="term" value="C:plasma membrane"/>
    <property type="evidence" value="ECO:0007669"/>
    <property type="project" value="UniProtKB-SubCell"/>
</dbReference>
<dbReference type="InterPro" id="IPR030374">
    <property type="entry name" value="PABS"/>
</dbReference>
<feature type="transmembrane region" description="Helical" evidence="5">
    <location>
        <begin position="7"/>
        <end position="37"/>
    </location>
</feature>
<dbReference type="PANTHER" id="PTHR43317">
    <property type="entry name" value="THERMOSPERMINE SYNTHASE ACAULIS5"/>
    <property type="match status" value="1"/>
</dbReference>
<reference evidence="8" key="2">
    <citation type="submission" date="2020-09" db="EMBL/GenBank/DDBJ databases">
        <authorList>
            <person name="Sun Q."/>
            <person name="Zhou Y."/>
        </authorList>
    </citation>
    <scope>NUCLEOTIDE SEQUENCE</scope>
    <source>
        <strain evidence="8">CGMCC 1.15966</strain>
    </source>
</reference>
<dbReference type="PANTHER" id="PTHR43317:SF1">
    <property type="entry name" value="THERMOSPERMINE SYNTHASE ACAULIS5"/>
    <property type="match status" value="1"/>
</dbReference>
<comment type="similarity">
    <text evidence="1 5">Belongs to the spermidine/spermine synthase family.</text>
</comment>
<feature type="binding site" evidence="5">
    <location>
        <position position="270"/>
    </location>
    <ligand>
        <name>spermidine</name>
        <dbReference type="ChEBI" id="CHEBI:57834"/>
    </ligand>
</feature>
<evidence type="ECO:0000256" key="5">
    <source>
        <dbReference type="HAMAP-Rule" id="MF_00198"/>
    </source>
</evidence>
<dbReference type="SUPFAM" id="SSF53335">
    <property type="entry name" value="S-adenosyl-L-methionine-dependent methyltransferases"/>
    <property type="match status" value="1"/>
</dbReference>
<dbReference type="UniPathway" id="UPA00248">
    <property type="reaction ID" value="UER00314"/>
</dbReference>
<comment type="caution">
    <text evidence="8">The sequence shown here is derived from an EMBL/GenBank/DDBJ whole genome shotgun (WGS) entry which is preliminary data.</text>
</comment>
<evidence type="ECO:0000256" key="6">
    <source>
        <dbReference type="PROSITE-ProRule" id="PRU00354"/>
    </source>
</evidence>
<keyword evidence="5" id="KW-1133">Transmembrane helix</keyword>
<keyword evidence="2 5" id="KW-0808">Transferase</keyword>
<dbReference type="CDD" id="cd02440">
    <property type="entry name" value="AdoMet_MTases"/>
    <property type="match status" value="1"/>
</dbReference>
<dbReference type="InterPro" id="IPR001045">
    <property type="entry name" value="Spermi_synthase"/>
</dbReference>
<accession>A0A8H9G3G7</accession>
<dbReference type="GO" id="GO:0010487">
    <property type="term" value="F:thermospermine synthase activity"/>
    <property type="evidence" value="ECO:0007669"/>
    <property type="project" value="UniProtKB-ARBA"/>
</dbReference>
<dbReference type="RefSeq" id="WP_094258903.1">
    <property type="nucleotide sequence ID" value="NZ_BMKM01000019.1"/>
</dbReference>
<evidence type="ECO:0000256" key="3">
    <source>
        <dbReference type="ARBA" id="ARBA00023066"/>
    </source>
</evidence>
<keyword evidence="5" id="KW-0472">Membrane</keyword>
<comment type="catalytic activity">
    <reaction evidence="5">
        <text>S-adenosyl 3-(methylsulfanyl)propylamine + putrescine = S-methyl-5'-thioadenosine + spermidine + H(+)</text>
        <dbReference type="Rhea" id="RHEA:12721"/>
        <dbReference type="ChEBI" id="CHEBI:15378"/>
        <dbReference type="ChEBI" id="CHEBI:17509"/>
        <dbReference type="ChEBI" id="CHEBI:57443"/>
        <dbReference type="ChEBI" id="CHEBI:57834"/>
        <dbReference type="ChEBI" id="CHEBI:326268"/>
        <dbReference type="EC" id="2.5.1.16"/>
    </reaction>
</comment>
<proteinExistence type="inferred from homology"/>
<name>A0A8H9G3G7_9SPHI</name>
<feature type="binding site" evidence="5">
    <location>
        <position position="240"/>
    </location>
    <ligand>
        <name>S-methyl-5'-thioadenosine</name>
        <dbReference type="ChEBI" id="CHEBI:17509"/>
    </ligand>
</feature>
<evidence type="ECO:0000259" key="7">
    <source>
        <dbReference type="PROSITE" id="PS51006"/>
    </source>
</evidence>
<feature type="transmembrane region" description="Helical" evidence="5">
    <location>
        <begin position="136"/>
        <end position="159"/>
    </location>
</feature>
<keyword evidence="3 5" id="KW-0745">Spermidine biosynthesis</keyword>
<feature type="transmembrane region" description="Helical" evidence="5">
    <location>
        <begin position="74"/>
        <end position="95"/>
    </location>
</feature>
<protein>
    <recommendedName>
        <fullName evidence="5">Polyamine aminopropyltransferase</fullName>
    </recommendedName>
    <alternativeName>
        <fullName evidence="5">Putrescine aminopropyltransferase</fullName>
        <shortName evidence="5">PAPT</shortName>
    </alternativeName>
    <alternativeName>
        <fullName evidence="5">Spermidine synthase</fullName>
        <shortName evidence="5">SPDS</shortName>
        <shortName evidence="5">SPDSY</shortName>
        <ecNumber evidence="5">2.5.1.16</ecNumber>
    </alternativeName>
</protein>
<sequence length="504" mass="57541">MDKKKNLSIFLLIAVFIISICGLVYELVAGALASYLLGDSVKQFSFIIGTYLFSMGVGSYLAKFIQKNLFDKFIEIELLIGVIGGTSSVLLFLLFQQVEHFQFILYFIVFLTGCLCGMEIPLLMNILKDRVQFKDLVSNVFAFDYIGALIASVLFPILLIPKLGVMGTSLLFGIINILVGIFLAFYLSKFLKNPTLMKVKAIVCFLFLCVVFAYSDNLLNYSENQLYGNNIIYKHTTNYQRIVLTNSGKDYQLFLNNNLQFNSKDEYRYHESLVHPAMSISRNPKNILILGGGDGLAAREVLKYGEVEKVTLVDLDEGMTQLFQTNEILRKMNANALNSKKVEVINQDAFIWLKDQNQQYDVIIIDFPDPSNYSLGKLYTTAFYKRLRTLMSPEALISVQTTSPYYAPKSYWCVHATIASIFPNPQAYHAYVPSFGEWGFCLFSPDSSIDFTRVEQKVEGLKFYDYKFEKLTDFAGDMGKREVEINRLDNQILVRYFDEEWGKI</sequence>
<dbReference type="Gene3D" id="3.40.50.150">
    <property type="entry name" value="Vaccinia Virus protein VP39"/>
    <property type="match status" value="1"/>
</dbReference>
<dbReference type="PROSITE" id="PS01330">
    <property type="entry name" value="PABS_1"/>
    <property type="match status" value="1"/>
</dbReference>
<comment type="function">
    <text evidence="5">Catalyzes the irreversible transfer of a propylamine group from the amino donor S-adenosylmethioninamine (decarboxy-AdoMet) to putrescine (1,4-diaminobutane) to yield spermidine.</text>
</comment>
<dbReference type="HAMAP" id="MF_00198">
    <property type="entry name" value="Spermidine_synth"/>
    <property type="match status" value="1"/>
</dbReference>
<dbReference type="SUPFAM" id="SSF103473">
    <property type="entry name" value="MFS general substrate transporter"/>
    <property type="match status" value="1"/>
</dbReference>
<reference evidence="8" key="1">
    <citation type="journal article" date="2014" name="Int. J. Syst. Evol. Microbiol.">
        <title>Complete genome sequence of Corynebacterium casei LMG S-19264T (=DSM 44701T), isolated from a smear-ripened cheese.</title>
        <authorList>
            <consortium name="US DOE Joint Genome Institute (JGI-PGF)"/>
            <person name="Walter F."/>
            <person name="Albersmeier A."/>
            <person name="Kalinowski J."/>
            <person name="Ruckert C."/>
        </authorList>
    </citation>
    <scope>NUCLEOTIDE SEQUENCE</scope>
    <source>
        <strain evidence="8">CGMCC 1.15966</strain>
    </source>
</reference>
<keyword evidence="4 5" id="KW-0620">Polyamine biosynthesis</keyword>
<evidence type="ECO:0000256" key="2">
    <source>
        <dbReference type="ARBA" id="ARBA00022679"/>
    </source>
</evidence>
<dbReference type="Gene3D" id="1.20.1250.20">
    <property type="entry name" value="MFS general substrate transporter like domains"/>
    <property type="match status" value="1"/>
</dbReference>
<evidence type="ECO:0000313" key="8">
    <source>
        <dbReference type="EMBL" id="GGE35658.1"/>
    </source>
</evidence>
<gene>
    <name evidence="8" type="primary">speE1</name>
    <name evidence="5" type="synonym">speE</name>
    <name evidence="8" type="ORF">GCM10011516_36570</name>
</gene>
<comment type="subunit">
    <text evidence="5">Homodimer or homotetramer.</text>
</comment>
<dbReference type="Proteomes" id="UP000614460">
    <property type="component" value="Unassembled WGS sequence"/>
</dbReference>
<dbReference type="EC" id="2.5.1.16" evidence="5"/>
<organism evidence="8 9">
    <name type="scientific">Sphingobacterium cellulitidis</name>
    <dbReference type="NCBI Taxonomy" id="1768011"/>
    <lineage>
        <taxon>Bacteria</taxon>
        <taxon>Pseudomonadati</taxon>
        <taxon>Bacteroidota</taxon>
        <taxon>Sphingobacteriia</taxon>
        <taxon>Sphingobacteriales</taxon>
        <taxon>Sphingobacteriaceae</taxon>
        <taxon>Sphingobacterium</taxon>
    </lineage>
</organism>
<evidence type="ECO:0000313" key="9">
    <source>
        <dbReference type="Proteomes" id="UP000614460"/>
    </source>
</evidence>
<keyword evidence="5" id="KW-0812">Transmembrane</keyword>
<comment type="caution">
    <text evidence="5">Lacks conserved residue(s) required for the propagation of feature annotation.</text>
</comment>
<dbReference type="AlphaFoldDB" id="A0A8H9G3G7"/>
<comment type="subcellular location">
    <subcellularLocation>
        <location evidence="5">Cell membrane</location>
        <topology evidence="5">Multi-pass membrane protein</topology>
    </subcellularLocation>
</comment>
<keyword evidence="5" id="KW-1003">Cell membrane</keyword>
<feature type="transmembrane region" description="Helical" evidence="5">
    <location>
        <begin position="101"/>
        <end position="124"/>
    </location>
</feature>
<feature type="active site" description="Proton acceptor" evidence="5 6">
    <location>
        <position position="366"/>
    </location>
</feature>
<dbReference type="NCBIfam" id="NF037959">
    <property type="entry name" value="MFS_SpdSyn"/>
    <property type="match status" value="1"/>
</dbReference>
<evidence type="ECO:0000256" key="4">
    <source>
        <dbReference type="ARBA" id="ARBA00023115"/>
    </source>
</evidence>
<dbReference type="InterPro" id="IPR029063">
    <property type="entry name" value="SAM-dependent_MTases_sf"/>
</dbReference>
<dbReference type="GO" id="GO:0004766">
    <property type="term" value="F:spermidine synthase activity"/>
    <property type="evidence" value="ECO:0007669"/>
    <property type="project" value="UniProtKB-UniRule"/>
</dbReference>
<feature type="transmembrane region" description="Helical" evidence="5">
    <location>
        <begin position="199"/>
        <end position="215"/>
    </location>
</feature>
<evidence type="ECO:0000256" key="1">
    <source>
        <dbReference type="ARBA" id="ARBA00007867"/>
    </source>
</evidence>
<dbReference type="GO" id="GO:0008295">
    <property type="term" value="P:spermidine biosynthetic process"/>
    <property type="evidence" value="ECO:0007669"/>
    <property type="project" value="UniProtKB-UniRule"/>
</dbReference>
<feature type="domain" description="PABS" evidence="7">
    <location>
        <begin position="216"/>
        <end position="445"/>
    </location>
</feature>
<keyword evidence="9" id="KW-1185">Reference proteome</keyword>
<feature type="binding site" evidence="5">
    <location>
        <position position="294"/>
    </location>
    <ligand>
        <name>spermidine</name>
        <dbReference type="ChEBI" id="CHEBI:57834"/>
    </ligand>
</feature>
<comment type="pathway">
    <text evidence="5">Amine and polyamine biosynthesis; spermidine biosynthesis; spermidine from putrescine: step 1/1.</text>
</comment>
<feature type="transmembrane region" description="Helical" evidence="5">
    <location>
        <begin position="43"/>
        <end position="62"/>
    </location>
</feature>
<dbReference type="NCBIfam" id="NF002956">
    <property type="entry name" value="PRK03612.1"/>
    <property type="match status" value="1"/>
</dbReference>
<dbReference type="EMBL" id="BMKM01000019">
    <property type="protein sequence ID" value="GGE35658.1"/>
    <property type="molecule type" value="Genomic_DNA"/>
</dbReference>
<feature type="binding site" evidence="5">
    <location>
        <begin position="348"/>
        <end position="349"/>
    </location>
    <ligand>
        <name>S-methyl-5'-thioadenosine</name>
        <dbReference type="ChEBI" id="CHEBI:17509"/>
    </ligand>
</feature>
<feature type="transmembrane region" description="Helical" evidence="5">
    <location>
        <begin position="165"/>
        <end position="187"/>
    </location>
</feature>
<dbReference type="Pfam" id="PF01564">
    <property type="entry name" value="Spermine_synth"/>
    <property type="match status" value="1"/>
</dbReference>
<feature type="binding site" evidence="5">
    <location>
        <position position="314"/>
    </location>
    <ligand>
        <name>S-methyl-5'-thioadenosine</name>
        <dbReference type="ChEBI" id="CHEBI:17509"/>
    </ligand>
</feature>
<dbReference type="InterPro" id="IPR030373">
    <property type="entry name" value="PABS_CS"/>
</dbReference>